<keyword evidence="3" id="KW-0175">Coiled coil</keyword>
<feature type="coiled-coil region" evidence="3">
    <location>
        <begin position="161"/>
        <end position="188"/>
    </location>
</feature>
<dbReference type="GO" id="GO:0001228">
    <property type="term" value="F:DNA-binding transcription activator activity, RNA polymerase II-specific"/>
    <property type="evidence" value="ECO:0007669"/>
    <property type="project" value="TreeGrafter"/>
</dbReference>
<evidence type="ECO:0000256" key="4">
    <source>
        <dbReference type="SAM" id="MobiDB-lite"/>
    </source>
</evidence>
<feature type="compositionally biased region" description="Low complexity" evidence="4">
    <location>
        <begin position="12"/>
        <end position="37"/>
    </location>
</feature>
<feature type="region of interest" description="Disordered" evidence="4">
    <location>
        <begin position="1"/>
        <end position="129"/>
    </location>
</feature>
<dbReference type="GO" id="GO:0000976">
    <property type="term" value="F:transcription cis-regulatory region binding"/>
    <property type="evidence" value="ECO:0007669"/>
    <property type="project" value="InterPro"/>
</dbReference>
<dbReference type="GO" id="GO:0090575">
    <property type="term" value="C:RNA polymerase II transcription regulator complex"/>
    <property type="evidence" value="ECO:0007669"/>
    <property type="project" value="TreeGrafter"/>
</dbReference>
<dbReference type="CDD" id="cd14688">
    <property type="entry name" value="bZIP_YAP"/>
    <property type="match status" value="1"/>
</dbReference>
<dbReference type="AlphaFoldDB" id="A0A7C8V547"/>
<protein>
    <recommendedName>
        <fullName evidence="7">BZIP domain-containing protein</fullName>
    </recommendedName>
</protein>
<dbReference type="Gene3D" id="1.20.5.170">
    <property type="match status" value="1"/>
</dbReference>
<evidence type="ECO:0000256" key="3">
    <source>
        <dbReference type="SAM" id="Coils"/>
    </source>
</evidence>
<accession>A0A7C8V547</accession>
<feature type="compositionally biased region" description="Polar residues" evidence="4">
    <location>
        <begin position="38"/>
        <end position="62"/>
    </location>
</feature>
<dbReference type="PANTHER" id="PTHR40621:SF6">
    <property type="entry name" value="AP-1-LIKE TRANSCRIPTION FACTOR YAP1-RELATED"/>
    <property type="match status" value="1"/>
</dbReference>
<comment type="subcellular location">
    <subcellularLocation>
        <location evidence="1">Nucleus</location>
    </subcellularLocation>
</comment>
<feature type="compositionally biased region" description="Polar residues" evidence="4">
    <location>
        <begin position="1"/>
        <end position="11"/>
    </location>
</feature>
<gene>
    <name evidence="5" type="ORF">TWF191_006541</name>
</gene>
<evidence type="ECO:0000256" key="2">
    <source>
        <dbReference type="ARBA" id="ARBA00023242"/>
    </source>
</evidence>
<evidence type="ECO:0000313" key="5">
    <source>
        <dbReference type="EMBL" id="KAF3223260.1"/>
    </source>
</evidence>
<evidence type="ECO:0000313" key="6">
    <source>
        <dbReference type="Proteomes" id="UP000483672"/>
    </source>
</evidence>
<dbReference type="Gene3D" id="1.10.238.100">
    <property type="entry name" value="YAP1 redox domain. Chain B"/>
    <property type="match status" value="1"/>
</dbReference>
<proteinExistence type="predicted"/>
<organism evidence="5 6">
    <name type="scientific">Orbilia oligospora</name>
    <name type="common">Nematode-trapping fungus</name>
    <name type="synonym">Arthrobotrys oligospora</name>
    <dbReference type="NCBI Taxonomy" id="2813651"/>
    <lineage>
        <taxon>Eukaryota</taxon>
        <taxon>Fungi</taxon>
        <taxon>Dikarya</taxon>
        <taxon>Ascomycota</taxon>
        <taxon>Pezizomycotina</taxon>
        <taxon>Orbiliomycetes</taxon>
        <taxon>Orbiliales</taxon>
        <taxon>Orbiliaceae</taxon>
        <taxon>Orbilia</taxon>
    </lineage>
</organism>
<keyword evidence="2" id="KW-0539">Nucleus</keyword>
<comment type="caution">
    <text evidence="5">The sequence shown here is derived from an EMBL/GenBank/DDBJ whole genome shotgun (WGS) entry which is preliminary data.</text>
</comment>
<dbReference type="PANTHER" id="PTHR40621">
    <property type="entry name" value="TRANSCRIPTION FACTOR KAPC-RELATED"/>
    <property type="match status" value="1"/>
</dbReference>
<sequence length="444" mass="48730">MSSIPPNQPYAQNPFGGQQQQRQQLPPNQQLQQYYQQKARTPSLPNTGGPSNYVDQGLSPGQFQALPQDYGPGFSSPSPGRDEQLSDDPDPSKLSGFFKNISFGNRTTKDGQPAKRRGPKPDSKPAQTRRQVYMTLPPSSDHFIYTFNLIIFQEQAQRTHRERKEAYLRQLESEITRLREAFSIVTKEKTSLTNENAELKKYLALHGLSWPPDPSIDPTSALAPAPIPPPPPVALGSMPGIPASLVGAQPLAQLVTTPSTGPSYLSPTGQYGQSTTSPNVGGAFDAIGIDFVLALERPCMEHIQKLVHDSLEDPNGTSISGHALMASCPPESHMLDNPDIDWGSRTYDLQPSELNMLLNLSPKLGVSGEVTPINAWAIIQSHPNFLQLTRHDFAAIKNELVPKVKCYGFGAVLEEYMVEDALDAVFAAKYALANQRVNNSHYSF</sequence>
<dbReference type="InterPro" id="IPR050936">
    <property type="entry name" value="AP-1-like"/>
</dbReference>
<evidence type="ECO:0008006" key="7">
    <source>
        <dbReference type="Google" id="ProtNLM"/>
    </source>
</evidence>
<dbReference type="SUPFAM" id="SSF57959">
    <property type="entry name" value="Leucine zipper domain"/>
    <property type="match status" value="1"/>
</dbReference>
<dbReference type="EMBL" id="WIPF01000037">
    <property type="protein sequence ID" value="KAF3223260.1"/>
    <property type="molecule type" value="Genomic_DNA"/>
</dbReference>
<dbReference type="InterPro" id="IPR046347">
    <property type="entry name" value="bZIP_sf"/>
</dbReference>
<reference evidence="5 6" key="1">
    <citation type="submission" date="2019-06" db="EMBL/GenBank/DDBJ databases">
        <authorList>
            <person name="Palmer J.M."/>
        </authorList>
    </citation>
    <scope>NUCLEOTIDE SEQUENCE [LARGE SCALE GENOMIC DNA]</scope>
    <source>
        <strain evidence="5 6">TWF191</strain>
    </source>
</reference>
<dbReference type="Proteomes" id="UP000483672">
    <property type="component" value="Unassembled WGS sequence"/>
</dbReference>
<evidence type="ECO:0000256" key="1">
    <source>
        <dbReference type="ARBA" id="ARBA00004123"/>
    </source>
</evidence>
<name>A0A7C8V547_ORBOL</name>
<feature type="compositionally biased region" description="Basic and acidic residues" evidence="4">
    <location>
        <begin position="107"/>
        <end position="123"/>
    </location>
</feature>